<dbReference type="AlphaFoldDB" id="A0A7S4W1R1"/>
<feature type="region of interest" description="Disordered" evidence="2">
    <location>
        <begin position="187"/>
        <end position="219"/>
    </location>
</feature>
<feature type="compositionally biased region" description="Low complexity" evidence="2">
    <location>
        <begin position="553"/>
        <end position="565"/>
    </location>
</feature>
<reference evidence="3" key="1">
    <citation type="submission" date="2021-01" db="EMBL/GenBank/DDBJ databases">
        <authorList>
            <person name="Corre E."/>
            <person name="Pelletier E."/>
            <person name="Niang G."/>
            <person name="Scheremetjew M."/>
            <person name="Finn R."/>
            <person name="Kale V."/>
            <person name="Holt S."/>
            <person name="Cochrane G."/>
            <person name="Meng A."/>
            <person name="Brown T."/>
            <person name="Cohen L."/>
        </authorList>
    </citation>
    <scope>NUCLEOTIDE SEQUENCE</scope>
    <source>
        <strain evidence="3">CCMP3105</strain>
    </source>
</reference>
<feature type="region of interest" description="Disordered" evidence="2">
    <location>
        <begin position="1"/>
        <end position="30"/>
    </location>
</feature>
<accession>A0A7S4W1R1</accession>
<protein>
    <submittedName>
        <fullName evidence="3">Uncharacterized protein</fullName>
    </submittedName>
</protein>
<organism evidence="3">
    <name type="scientific">Alexandrium monilatum</name>
    <dbReference type="NCBI Taxonomy" id="311494"/>
    <lineage>
        <taxon>Eukaryota</taxon>
        <taxon>Sar</taxon>
        <taxon>Alveolata</taxon>
        <taxon>Dinophyceae</taxon>
        <taxon>Gonyaulacales</taxon>
        <taxon>Pyrocystaceae</taxon>
        <taxon>Alexandrium</taxon>
    </lineage>
</organism>
<name>A0A7S4W1R1_9DINO</name>
<evidence type="ECO:0000256" key="2">
    <source>
        <dbReference type="SAM" id="MobiDB-lite"/>
    </source>
</evidence>
<sequence length="604" mass="66777">MNPTRPRSRSAPPRGRAVGEEGGDSANEPGAEALLRSQLLAAERRAAELEAAAAQLRERLERQEELARDADRRAEEERQRREDAEGEAAEHRDDIAEQACDQAQLETEVDRLEHQREQLRGELAKAKADLGFVERKFKDAERCLADREQLARRPATLLAAKERKNKQLLKQVEEKAQTIGALREQLAQARSAQKRSQDAAPGESHDLLRRQLSAAQRDQAFSEEKCWRLEEALEERDRAVEEAEAEAQRLAGCLEEEEERRLALEKRLAQAEEAAAAVAAPLAEAPDVLAASVVGGKDRGAAGAPAELEALRAQLEELEALRPQLAQARAAQGHAEAQAQQLQQARAGQDDELARVRDELQAATQLLVEFEAAATGLRQQLEEVLSARVEPEAVGQDAVAALERRMGATSRRCQELEAAGRKSLVELEERDARIEEQGREVRRLRRRAAELEALLDRRPAEARSLQRRSHGDASAEKLSQSSRELRGLGQRRPREERPRVDACMARAGSTAGSRRCWRGQGGAVLAGVPAEDLGDQVPVEAAPASGSVDASDSESWSRGSWSGRSLQWSGRTYHRADEAFWGRGTWWYEPSAHAAAWSSDAWVK</sequence>
<gene>
    <name evidence="3" type="ORF">AMON00008_LOCUS62896</name>
</gene>
<evidence type="ECO:0000256" key="1">
    <source>
        <dbReference type="SAM" id="Coils"/>
    </source>
</evidence>
<feature type="region of interest" description="Disordered" evidence="2">
    <location>
        <begin position="542"/>
        <end position="565"/>
    </location>
</feature>
<dbReference type="EMBL" id="HBNR01087740">
    <property type="protein sequence ID" value="CAE4665952.1"/>
    <property type="molecule type" value="Transcribed_RNA"/>
</dbReference>
<feature type="compositionally biased region" description="Low complexity" evidence="2">
    <location>
        <begin position="1"/>
        <end position="16"/>
    </location>
</feature>
<keyword evidence="1" id="KW-0175">Coiled coil</keyword>
<feature type="region of interest" description="Disordered" evidence="2">
    <location>
        <begin position="63"/>
        <end position="95"/>
    </location>
</feature>
<feature type="coiled-coil region" evidence="1">
    <location>
        <begin position="226"/>
        <end position="274"/>
    </location>
</feature>
<evidence type="ECO:0000313" key="3">
    <source>
        <dbReference type="EMBL" id="CAE4665952.1"/>
    </source>
</evidence>
<feature type="region of interest" description="Disordered" evidence="2">
    <location>
        <begin position="461"/>
        <end position="502"/>
    </location>
</feature>
<feature type="coiled-coil region" evidence="1">
    <location>
        <begin position="301"/>
        <end position="454"/>
    </location>
</feature>
<proteinExistence type="predicted"/>